<feature type="transmembrane region" description="Helical" evidence="5">
    <location>
        <begin position="100"/>
        <end position="121"/>
    </location>
</feature>
<sequence>MTIQFRQHLSTVPTPLTGLALGIASLGWCAENLFASNGQLALLGAGVATLLLLLVVAKYCCVPARLLQDLQQPILGSVLPTFTMATMVVSHALAPWLAGIAEILWCAAVVVHLLLLLGFVYYRSQHFKLADLLPSWFIPPIGIVVAPLTVPAVPTLQTLAYLLLLFGLVALAVMLPLMLMRLILVGTPNPAALPTLAVLAAPASLCLAGYLSFVATPSIELVALLTGIAILMTFTAYLLLTRLLTLPFSPSHAAFTFPLVIGASAQFKLAVWLTSLAPNTKLVAWVEQLATVEFFIAAAVIAVVSARYALTAWRYFQLHMQSNVLDGALP</sequence>
<dbReference type="InterPro" id="IPR052951">
    <property type="entry name" value="Tellurite_res_ion_channel"/>
</dbReference>
<feature type="transmembrane region" description="Helical" evidence="5">
    <location>
        <begin position="74"/>
        <end position="94"/>
    </location>
</feature>
<dbReference type="InterPro" id="IPR004695">
    <property type="entry name" value="SLAC1/Mae1/Ssu1/TehA"/>
</dbReference>
<accession>A0ABV7CQ86</accession>
<keyword evidence="3 5" id="KW-1133">Transmembrane helix</keyword>
<evidence type="ECO:0000256" key="4">
    <source>
        <dbReference type="ARBA" id="ARBA00023136"/>
    </source>
</evidence>
<keyword evidence="7" id="KW-1185">Reference proteome</keyword>
<dbReference type="Pfam" id="PF03595">
    <property type="entry name" value="SLAC1"/>
    <property type="match status" value="1"/>
</dbReference>
<dbReference type="RefSeq" id="WP_377128849.1">
    <property type="nucleotide sequence ID" value="NZ_JBHRSD010000048.1"/>
</dbReference>
<feature type="transmembrane region" description="Helical" evidence="5">
    <location>
        <begin position="221"/>
        <end position="240"/>
    </location>
</feature>
<evidence type="ECO:0000313" key="6">
    <source>
        <dbReference type="EMBL" id="MFC3034827.1"/>
    </source>
</evidence>
<dbReference type="Gene3D" id="1.50.10.150">
    <property type="entry name" value="Voltage-dependent anion channel"/>
    <property type="match status" value="1"/>
</dbReference>
<feature type="transmembrane region" description="Helical" evidence="5">
    <location>
        <begin position="252"/>
        <end position="274"/>
    </location>
</feature>
<evidence type="ECO:0000256" key="5">
    <source>
        <dbReference type="SAM" id="Phobius"/>
    </source>
</evidence>
<dbReference type="InterPro" id="IPR038665">
    <property type="entry name" value="Voltage-dep_anion_channel_sf"/>
</dbReference>
<proteinExistence type="predicted"/>
<evidence type="ECO:0000313" key="7">
    <source>
        <dbReference type="Proteomes" id="UP001595453"/>
    </source>
</evidence>
<feature type="transmembrane region" description="Helical" evidence="5">
    <location>
        <begin position="191"/>
        <end position="215"/>
    </location>
</feature>
<feature type="transmembrane region" description="Helical" evidence="5">
    <location>
        <begin position="159"/>
        <end position="179"/>
    </location>
</feature>
<feature type="transmembrane region" description="Helical" evidence="5">
    <location>
        <begin position="133"/>
        <end position="153"/>
    </location>
</feature>
<feature type="transmembrane region" description="Helical" evidence="5">
    <location>
        <begin position="294"/>
        <end position="313"/>
    </location>
</feature>
<keyword evidence="4 5" id="KW-0472">Membrane</keyword>
<organism evidence="6 7">
    <name type="scientific">Pseudoalteromonas fenneropenaei</name>
    <dbReference type="NCBI Taxonomy" id="1737459"/>
    <lineage>
        <taxon>Bacteria</taxon>
        <taxon>Pseudomonadati</taxon>
        <taxon>Pseudomonadota</taxon>
        <taxon>Gammaproteobacteria</taxon>
        <taxon>Alteromonadales</taxon>
        <taxon>Pseudoalteromonadaceae</taxon>
        <taxon>Pseudoalteromonas</taxon>
    </lineage>
</organism>
<feature type="transmembrane region" description="Helical" evidence="5">
    <location>
        <begin position="12"/>
        <end position="34"/>
    </location>
</feature>
<feature type="transmembrane region" description="Helical" evidence="5">
    <location>
        <begin position="40"/>
        <end position="62"/>
    </location>
</feature>
<evidence type="ECO:0000256" key="1">
    <source>
        <dbReference type="ARBA" id="ARBA00004141"/>
    </source>
</evidence>
<dbReference type="PANTHER" id="PTHR37955:SF1">
    <property type="entry name" value="DEP DOMAIN-CONTAINING PROTEIN"/>
    <property type="match status" value="1"/>
</dbReference>
<reference evidence="7" key="1">
    <citation type="journal article" date="2019" name="Int. J. Syst. Evol. Microbiol.">
        <title>The Global Catalogue of Microorganisms (GCM) 10K type strain sequencing project: providing services to taxonomists for standard genome sequencing and annotation.</title>
        <authorList>
            <consortium name="The Broad Institute Genomics Platform"/>
            <consortium name="The Broad Institute Genome Sequencing Center for Infectious Disease"/>
            <person name="Wu L."/>
            <person name="Ma J."/>
        </authorList>
    </citation>
    <scope>NUCLEOTIDE SEQUENCE [LARGE SCALE GENOMIC DNA]</scope>
    <source>
        <strain evidence="7">KCTC 42730</strain>
    </source>
</reference>
<comment type="caution">
    <text evidence="6">The sequence shown here is derived from an EMBL/GenBank/DDBJ whole genome shotgun (WGS) entry which is preliminary data.</text>
</comment>
<name>A0ABV7CQ86_9GAMM</name>
<evidence type="ECO:0000256" key="2">
    <source>
        <dbReference type="ARBA" id="ARBA00022692"/>
    </source>
</evidence>
<comment type="subcellular location">
    <subcellularLocation>
        <location evidence="1">Membrane</location>
        <topology evidence="1">Multi-pass membrane protein</topology>
    </subcellularLocation>
</comment>
<dbReference type="PANTHER" id="PTHR37955">
    <property type="entry name" value="TELLURITE RESISTANCE PROTEIN TEHA"/>
    <property type="match status" value="1"/>
</dbReference>
<evidence type="ECO:0000256" key="3">
    <source>
        <dbReference type="ARBA" id="ARBA00022989"/>
    </source>
</evidence>
<keyword evidence="2 5" id="KW-0812">Transmembrane</keyword>
<dbReference type="EMBL" id="JBHRSD010000048">
    <property type="protein sequence ID" value="MFC3034827.1"/>
    <property type="molecule type" value="Genomic_DNA"/>
</dbReference>
<gene>
    <name evidence="6" type="ORF">ACFOEE_20165</name>
</gene>
<protein>
    <submittedName>
        <fullName evidence="6">TDT family transporter</fullName>
    </submittedName>
</protein>
<dbReference type="CDD" id="cd09325">
    <property type="entry name" value="TDT_C4-dicarb_trans"/>
    <property type="match status" value="1"/>
</dbReference>
<dbReference type="Proteomes" id="UP001595453">
    <property type="component" value="Unassembled WGS sequence"/>
</dbReference>